<dbReference type="GO" id="GO:0055085">
    <property type="term" value="P:transmembrane transport"/>
    <property type="evidence" value="ECO:0007669"/>
    <property type="project" value="TreeGrafter"/>
</dbReference>
<evidence type="ECO:0000256" key="3">
    <source>
        <dbReference type="ARBA" id="ARBA00022448"/>
    </source>
</evidence>
<dbReference type="AlphaFoldDB" id="A0A3S3ZHE8"/>
<comment type="caution">
    <text evidence="10">The sequence shown here is derived from an EMBL/GenBank/DDBJ whole genome shotgun (WGS) entry which is preliminary data.</text>
</comment>
<evidence type="ECO:0000256" key="1">
    <source>
        <dbReference type="ARBA" id="ARBA00004651"/>
    </source>
</evidence>
<evidence type="ECO:0000256" key="5">
    <source>
        <dbReference type="ARBA" id="ARBA00022692"/>
    </source>
</evidence>
<keyword evidence="11" id="KW-1185">Reference proteome</keyword>
<proteinExistence type="inferred from homology"/>
<feature type="region of interest" description="Disordered" evidence="8">
    <location>
        <begin position="1"/>
        <end position="20"/>
    </location>
</feature>
<feature type="transmembrane region" description="Helical" evidence="9">
    <location>
        <begin position="237"/>
        <end position="256"/>
    </location>
</feature>
<dbReference type="PANTHER" id="PTHR21716">
    <property type="entry name" value="TRANSMEMBRANE PROTEIN"/>
    <property type="match status" value="1"/>
</dbReference>
<organism evidence="10 11">
    <name type="scientific">Labedella phragmitis</name>
    <dbReference type="NCBI Taxonomy" id="2498849"/>
    <lineage>
        <taxon>Bacteria</taxon>
        <taxon>Bacillati</taxon>
        <taxon>Actinomycetota</taxon>
        <taxon>Actinomycetes</taxon>
        <taxon>Micrococcales</taxon>
        <taxon>Microbacteriaceae</taxon>
        <taxon>Labedella</taxon>
    </lineage>
</organism>
<feature type="transmembrane region" description="Helical" evidence="9">
    <location>
        <begin position="171"/>
        <end position="196"/>
    </location>
</feature>
<dbReference type="Pfam" id="PF01594">
    <property type="entry name" value="AI-2E_transport"/>
    <property type="match status" value="1"/>
</dbReference>
<name>A0A3S3ZHE8_9MICO</name>
<evidence type="ECO:0000256" key="7">
    <source>
        <dbReference type="ARBA" id="ARBA00023136"/>
    </source>
</evidence>
<comment type="similarity">
    <text evidence="2">Belongs to the autoinducer-2 exporter (AI-2E) (TC 2.A.86) family.</text>
</comment>
<evidence type="ECO:0000313" key="11">
    <source>
        <dbReference type="Proteomes" id="UP000288547"/>
    </source>
</evidence>
<dbReference type="OrthoDB" id="9784366at2"/>
<feature type="transmembrane region" description="Helical" evidence="9">
    <location>
        <begin position="329"/>
        <end position="361"/>
    </location>
</feature>
<keyword evidence="3" id="KW-0813">Transport</keyword>
<evidence type="ECO:0000256" key="6">
    <source>
        <dbReference type="ARBA" id="ARBA00022989"/>
    </source>
</evidence>
<protein>
    <submittedName>
        <fullName evidence="10">AI-2E family transporter</fullName>
    </submittedName>
</protein>
<dbReference type="GO" id="GO:0005886">
    <property type="term" value="C:plasma membrane"/>
    <property type="evidence" value="ECO:0007669"/>
    <property type="project" value="UniProtKB-SubCell"/>
</dbReference>
<dbReference type="InterPro" id="IPR002549">
    <property type="entry name" value="AI-2E-like"/>
</dbReference>
<dbReference type="Proteomes" id="UP000288547">
    <property type="component" value="Unassembled WGS sequence"/>
</dbReference>
<gene>
    <name evidence="10" type="ORF">ELQ90_15950</name>
</gene>
<keyword evidence="6 9" id="KW-1133">Transmembrane helix</keyword>
<feature type="transmembrane region" description="Helical" evidence="9">
    <location>
        <begin position="36"/>
        <end position="57"/>
    </location>
</feature>
<evidence type="ECO:0000256" key="8">
    <source>
        <dbReference type="SAM" id="MobiDB-lite"/>
    </source>
</evidence>
<sequence>MGWFDHTRKTAAPDESGRPVVKRPASALWGDGFGRLATRSVQVIAILIVVIGVVFVITQLTLVFIPLSIALILAAAFHPLMHWMRRKGLPSAIATWIALLAIVVVLGGVGYLIYVAVRNQLDELIDSAAQGIDHLYDWFLTLPFDISEEQISGFRDSAVDFLTSSQFGSGALAGVGAASNFLVGLFFMIVVLFYFLKDGPRIWEFLLRPFEGQQYARARRIGDKAVDTLGGYVRGTAAVAAVDAIGIGIVLFALQVPLALPLAVIVFVLAFIPLVGATLAGALAVLVALVANDPITAVWVLVAVVGVNQLEGNFLQPILMGRSLKLHPLVILVALTAGTILGGIVGAVLSVPIAAVAWGVISVWNGEHEPAWPAKQKRPEPQ</sequence>
<evidence type="ECO:0000256" key="2">
    <source>
        <dbReference type="ARBA" id="ARBA00009773"/>
    </source>
</evidence>
<feature type="transmembrane region" description="Helical" evidence="9">
    <location>
        <begin position="93"/>
        <end position="117"/>
    </location>
</feature>
<evidence type="ECO:0000256" key="4">
    <source>
        <dbReference type="ARBA" id="ARBA00022475"/>
    </source>
</evidence>
<dbReference type="RefSeq" id="WP_128496300.1">
    <property type="nucleotide sequence ID" value="NZ_RZNB01000009.1"/>
</dbReference>
<evidence type="ECO:0000313" key="10">
    <source>
        <dbReference type="EMBL" id="RWZ46122.1"/>
    </source>
</evidence>
<reference evidence="10 11" key="1">
    <citation type="submission" date="2018-12" db="EMBL/GenBank/DDBJ databases">
        <authorList>
            <person name="Li F."/>
        </authorList>
    </citation>
    <scope>NUCLEOTIDE SEQUENCE [LARGE SCALE GENOMIC DNA]</scope>
    <source>
        <strain evidence="10 11">11W25H-1</strain>
    </source>
</reference>
<keyword evidence="4" id="KW-1003">Cell membrane</keyword>
<dbReference type="PANTHER" id="PTHR21716:SF53">
    <property type="entry name" value="PERMEASE PERM-RELATED"/>
    <property type="match status" value="1"/>
</dbReference>
<keyword evidence="7 9" id="KW-0472">Membrane</keyword>
<feature type="transmembrane region" description="Helical" evidence="9">
    <location>
        <begin position="262"/>
        <end position="291"/>
    </location>
</feature>
<dbReference type="EMBL" id="RZNB01000009">
    <property type="protein sequence ID" value="RWZ46122.1"/>
    <property type="molecule type" value="Genomic_DNA"/>
</dbReference>
<feature type="compositionally biased region" description="Basic and acidic residues" evidence="8">
    <location>
        <begin position="1"/>
        <end position="17"/>
    </location>
</feature>
<accession>A0A3S3ZHE8</accession>
<keyword evidence="5 9" id="KW-0812">Transmembrane</keyword>
<evidence type="ECO:0000256" key="9">
    <source>
        <dbReference type="SAM" id="Phobius"/>
    </source>
</evidence>
<comment type="subcellular location">
    <subcellularLocation>
        <location evidence="1">Cell membrane</location>
        <topology evidence="1">Multi-pass membrane protein</topology>
    </subcellularLocation>
</comment>